<dbReference type="Proteomes" id="UP001500227">
    <property type="component" value="Unassembled WGS sequence"/>
</dbReference>
<evidence type="ECO:0000313" key="1">
    <source>
        <dbReference type="EMBL" id="GAA5086011.1"/>
    </source>
</evidence>
<comment type="caution">
    <text evidence="1">The sequence shown here is derived from an EMBL/GenBank/DDBJ whole genome shotgun (WGS) entry which is preliminary data.</text>
</comment>
<organism evidence="1 2">
    <name type="scientific">Paenalcaligenes hermetiae</name>
    <dbReference type="NCBI Taxonomy" id="1157987"/>
    <lineage>
        <taxon>Bacteria</taxon>
        <taxon>Pseudomonadati</taxon>
        <taxon>Pseudomonadota</taxon>
        <taxon>Betaproteobacteria</taxon>
        <taxon>Burkholderiales</taxon>
        <taxon>Alcaligenaceae</taxon>
        <taxon>Paenalcaligenes</taxon>
    </lineage>
</organism>
<accession>A0ABP9LYU5</accession>
<sequence length="63" mass="7726">MDIQYIQLICLAGDTMRSTSFAHYVIRCQANPWLAQKSTLDMYKRYQRLKLRPRWLNRLLLWH</sequence>
<protein>
    <submittedName>
        <fullName evidence="1">Uncharacterized protein</fullName>
    </submittedName>
</protein>
<name>A0ABP9LYU5_9BURK</name>
<proteinExistence type="predicted"/>
<keyword evidence="2" id="KW-1185">Reference proteome</keyword>
<gene>
    <name evidence="1" type="ORF">GCM10023337_05320</name>
</gene>
<evidence type="ECO:0000313" key="2">
    <source>
        <dbReference type="Proteomes" id="UP001500227"/>
    </source>
</evidence>
<reference evidence="2" key="1">
    <citation type="journal article" date="2019" name="Int. J. Syst. Evol. Microbiol.">
        <title>The Global Catalogue of Microorganisms (GCM) 10K type strain sequencing project: providing services to taxonomists for standard genome sequencing and annotation.</title>
        <authorList>
            <consortium name="The Broad Institute Genomics Platform"/>
            <consortium name="The Broad Institute Genome Sequencing Center for Infectious Disease"/>
            <person name="Wu L."/>
            <person name="Ma J."/>
        </authorList>
    </citation>
    <scope>NUCLEOTIDE SEQUENCE [LARGE SCALE GENOMIC DNA]</scope>
    <source>
        <strain evidence="2">JCM 18423</strain>
    </source>
</reference>
<dbReference type="EMBL" id="BAABKD010000002">
    <property type="protein sequence ID" value="GAA5086011.1"/>
    <property type="molecule type" value="Genomic_DNA"/>
</dbReference>